<sequence>MPGWGPNILTMEREQLINMMRDNETEGHWYAIRTKNKKEEVAKFNYQRQGYTVYLPLLRKTVHHARSTTEKLVAFFPGYLFLNLAPAEQNWTAIASTRGSLGALCFGDSYIEIPGWVISDLKAREDKGLSILAKDLIKENLTPGSVVTVNIPGLESVEAVVYSIRGSENVDVLLNILSRQVKTTVSLDRIKID</sequence>
<dbReference type="InterPro" id="IPR036735">
    <property type="entry name" value="NGN_dom_sf"/>
</dbReference>
<dbReference type="AlphaFoldDB" id="Q6AIA2"/>
<dbReference type="STRING" id="177439.DPPB81"/>
<reference evidence="3 4" key="1">
    <citation type="journal article" date="2004" name="Environ. Microbiol.">
        <title>The genome of Desulfotalea psychrophila, a sulfate-reducing bacterium from permanently cold Arctic sediments.</title>
        <authorList>
            <person name="Rabus R."/>
            <person name="Ruepp A."/>
            <person name="Frickey T."/>
            <person name="Rattei T."/>
            <person name="Fartmann B."/>
            <person name="Stark M."/>
            <person name="Bauer M."/>
            <person name="Zibat A."/>
            <person name="Lombardot T."/>
            <person name="Becker I."/>
            <person name="Amann J."/>
            <person name="Gellner K."/>
            <person name="Teeling H."/>
            <person name="Leuschner W.D."/>
            <person name="Gloeckner F.-O."/>
            <person name="Lupas A.N."/>
            <person name="Amann R."/>
            <person name="Klenk H.-P."/>
        </authorList>
    </citation>
    <scope>NUCLEOTIDE SEQUENCE [LARGE SCALE GENOMIC DNA]</scope>
    <source>
        <strain evidence="4">DSM 12343 / LSv54</strain>
        <plasmid evidence="4">large</plasmid>
    </source>
</reference>
<dbReference type="KEGG" id="dps:DPPB81"/>
<dbReference type="EMBL" id="CR522871">
    <property type="protein sequence ID" value="CAG37945.1"/>
    <property type="molecule type" value="Genomic_DNA"/>
</dbReference>
<evidence type="ECO:0000256" key="1">
    <source>
        <dbReference type="ARBA" id="ARBA00023163"/>
    </source>
</evidence>
<organism evidence="3 4">
    <name type="scientific">Desulfotalea psychrophila (strain LSv54 / DSM 12343)</name>
    <dbReference type="NCBI Taxonomy" id="177439"/>
    <lineage>
        <taxon>Bacteria</taxon>
        <taxon>Pseudomonadati</taxon>
        <taxon>Thermodesulfobacteriota</taxon>
        <taxon>Desulfobulbia</taxon>
        <taxon>Desulfobulbales</taxon>
        <taxon>Desulfocapsaceae</taxon>
        <taxon>Desulfotalea</taxon>
    </lineage>
</organism>
<geneLocation type="plasmid" evidence="4">
    <name>large</name>
</geneLocation>
<dbReference type="HOGENOM" id="CLU_067287_5_0_7"/>
<dbReference type="Gene3D" id="3.30.70.940">
    <property type="entry name" value="NusG, N-terminal domain"/>
    <property type="match status" value="1"/>
</dbReference>
<dbReference type="OrthoDB" id="9790639at2"/>
<dbReference type="CDD" id="cd09892">
    <property type="entry name" value="NGN_SP_RfaH"/>
    <property type="match status" value="1"/>
</dbReference>
<dbReference type="Proteomes" id="UP000000602">
    <property type="component" value="Plasmid large"/>
</dbReference>
<evidence type="ECO:0000259" key="2">
    <source>
        <dbReference type="Pfam" id="PF02357"/>
    </source>
</evidence>
<dbReference type="GO" id="GO:0006354">
    <property type="term" value="P:DNA-templated transcription elongation"/>
    <property type="evidence" value="ECO:0007669"/>
    <property type="project" value="InterPro"/>
</dbReference>
<proteinExistence type="predicted"/>
<evidence type="ECO:0000313" key="4">
    <source>
        <dbReference type="Proteomes" id="UP000000602"/>
    </source>
</evidence>
<dbReference type="eggNOG" id="COG0250">
    <property type="taxonomic scope" value="Bacteria"/>
</dbReference>
<dbReference type="SUPFAM" id="SSF82679">
    <property type="entry name" value="N-utilization substance G protein NusG, N-terminal domain"/>
    <property type="match status" value="1"/>
</dbReference>
<accession>Q6AIA2</accession>
<keyword evidence="1" id="KW-0804">Transcription</keyword>
<evidence type="ECO:0000313" key="3">
    <source>
        <dbReference type="EMBL" id="CAG37945.1"/>
    </source>
</evidence>
<feature type="domain" description="NusG-like N-terminal" evidence="2">
    <location>
        <begin position="28"/>
        <end position="120"/>
    </location>
</feature>
<gene>
    <name evidence="3" type="ordered locus">DPPB81</name>
</gene>
<dbReference type="Pfam" id="PF02357">
    <property type="entry name" value="NusG"/>
    <property type="match status" value="1"/>
</dbReference>
<keyword evidence="4" id="KW-1185">Reference proteome</keyword>
<dbReference type="InterPro" id="IPR006645">
    <property type="entry name" value="NGN-like_dom"/>
</dbReference>
<name>Q6AIA2_DESPS</name>
<protein>
    <submittedName>
        <fullName evidence="3">Related to transcriptional activators</fullName>
    </submittedName>
</protein>